<dbReference type="PANTHER" id="PTHR43140:SF1">
    <property type="entry name" value="TYPE I RESTRICTION ENZYME ECOKI SPECIFICITY SUBUNIT"/>
    <property type="match status" value="1"/>
</dbReference>
<accession>A0A366D2H5</accession>
<dbReference type="GO" id="GO:0003677">
    <property type="term" value="F:DNA binding"/>
    <property type="evidence" value="ECO:0007669"/>
    <property type="project" value="UniProtKB-KW"/>
</dbReference>
<evidence type="ECO:0000313" key="7">
    <source>
        <dbReference type="Proteomes" id="UP000252086"/>
    </source>
</evidence>
<reference evidence="6 7" key="1">
    <citation type="submission" date="2018-06" db="EMBL/GenBank/DDBJ databases">
        <title>Genomic Encyclopedia of Type Strains, Phase III (KMG-III): the genomes of soil and plant-associated and newly described type strains.</title>
        <authorList>
            <person name="Whitman W."/>
        </authorList>
    </citation>
    <scope>NUCLEOTIDE SEQUENCE [LARGE SCALE GENOMIC DNA]</scope>
    <source>
        <strain evidence="6 7">CECT 7732</strain>
    </source>
</reference>
<dbReference type="AlphaFoldDB" id="A0A366D2H5"/>
<keyword evidence="7" id="KW-1185">Reference proteome</keyword>
<evidence type="ECO:0000313" key="6">
    <source>
        <dbReference type="EMBL" id="RBO83478.1"/>
    </source>
</evidence>
<evidence type="ECO:0000256" key="4">
    <source>
        <dbReference type="SAM" id="Coils"/>
    </source>
</evidence>
<dbReference type="GO" id="GO:0009307">
    <property type="term" value="P:DNA restriction-modification system"/>
    <property type="evidence" value="ECO:0007669"/>
    <property type="project" value="UniProtKB-KW"/>
</dbReference>
<dbReference type="SUPFAM" id="SSF116734">
    <property type="entry name" value="DNA methylase specificity domain"/>
    <property type="match status" value="2"/>
</dbReference>
<dbReference type="CDD" id="cd17262">
    <property type="entry name" value="RMtype1_S_Aco12261I-TRD2-CR2"/>
    <property type="match status" value="1"/>
</dbReference>
<evidence type="ECO:0000256" key="2">
    <source>
        <dbReference type="ARBA" id="ARBA00022747"/>
    </source>
</evidence>
<keyword evidence="4" id="KW-0175">Coiled coil</keyword>
<dbReference type="Pfam" id="PF01420">
    <property type="entry name" value="Methylase_S"/>
    <property type="match status" value="2"/>
</dbReference>
<dbReference type="Gene3D" id="3.90.220.20">
    <property type="entry name" value="DNA methylase specificity domains"/>
    <property type="match status" value="2"/>
</dbReference>
<dbReference type="EMBL" id="QNRF01000004">
    <property type="protein sequence ID" value="RBO83478.1"/>
    <property type="molecule type" value="Genomic_DNA"/>
</dbReference>
<dbReference type="InterPro" id="IPR051212">
    <property type="entry name" value="Type-I_RE_S_subunit"/>
</dbReference>
<dbReference type="InterPro" id="IPR044946">
    <property type="entry name" value="Restrct_endonuc_typeI_TRD_sf"/>
</dbReference>
<sequence>MSELPKGWVETTIGVAVLNVNNLREPISLKKRSEIQGQYPYYGATGQIDSLNDFTHEGDHILVGEDGANLLSKSKPLAFIAKGKYWVNNHAHSLRSLANMPSLYICLYIDSLDLTPWVTGSAQPKLTRGNLDKIPLPLAPLAEQKRIVEKLDQVLAQVDTIKARLDGIPAILKRFRQSVLAAAVSGKLSEGWRKKTHLSLSSWSFEAAEKACTKVQSGSTPRNNPFDQGGTIPFLKVYNIVEQEISFDYKPQFVTKDVHSGALGRSIALPNDVLMNIVGPPLGKVAILTDQFPEWNINQAITLFRTDENTLSHKFLYYVLREGELVRKVMPDTKGSVGQVNISLSQCRNAIIPVPSLKEQTEIVRLVDQYFAFADTIEQQVQKAQQRVDKLTQSILAKAFRGELVPQDPTDEPADELLKRIAAARAESDALAKAAKKVGKKTAK</sequence>
<evidence type="ECO:0000256" key="1">
    <source>
        <dbReference type="ARBA" id="ARBA00010923"/>
    </source>
</evidence>
<protein>
    <submittedName>
        <fullName evidence="6">Type I restriction enzyme S subunit</fullName>
    </submittedName>
</protein>
<dbReference type="Proteomes" id="UP000252086">
    <property type="component" value="Unassembled WGS sequence"/>
</dbReference>
<dbReference type="InterPro" id="IPR000055">
    <property type="entry name" value="Restrct_endonuc_typeI_TRD"/>
</dbReference>
<organism evidence="6 7">
    <name type="scientific">Marinomonas aquiplantarum</name>
    <dbReference type="NCBI Taxonomy" id="491951"/>
    <lineage>
        <taxon>Bacteria</taxon>
        <taxon>Pseudomonadati</taxon>
        <taxon>Pseudomonadota</taxon>
        <taxon>Gammaproteobacteria</taxon>
        <taxon>Oceanospirillales</taxon>
        <taxon>Oceanospirillaceae</taxon>
        <taxon>Marinomonas</taxon>
    </lineage>
</organism>
<feature type="domain" description="Type I restriction modification DNA specificity" evidence="5">
    <location>
        <begin position="214"/>
        <end position="382"/>
    </location>
</feature>
<keyword evidence="2" id="KW-0680">Restriction system</keyword>
<keyword evidence="3" id="KW-0238">DNA-binding</keyword>
<feature type="coiled-coil region" evidence="4">
    <location>
        <begin position="374"/>
        <end position="434"/>
    </location>
</feature>
<comment type="caution">
    <text evidence="6">The sequence shown here is derived from an EMBL/GenBank/DDBJ whole genome shotgun (WGS) entry which is preliminary data.</text>
</comment>
<gene>
    <name evidence="6" type="ORF">DFP76_104297</name>
</gene>
<evidence type="ECO:0000259" key="5">
    <source>
        <dbReference type="Pfam" id="PF01420"/>
    </source>
</evidence>
<dbReference type="PANTHER" id="PTHR43140">
    <property type="entry name" value="TYPE-1 RESTRICTION ENZYME ECOKI SPECIFICITY PROTEIN"/>
    <property type="match status" value="1"/>
</dbReference>
<evidence type="ECO:0000256" key="3">
    <source>
        <dbReference type="ARBA" id="ARBA00023125"/>
    </source>
</evidence>
<dbReference type="RefSeq" id="WP_113874426.1">
    <property type="nucleotide sequence ID" value="NZ_QNRF01000004.1"/>
</dbReference>
<proteinExistence type="inferred from homology"/>
<comment type="similarity">
    <text evidence="1">Belongs to the type-I restriction system S methylase family.</text>
</comment>
<dbReference type="OrthoDB" id="398435at2"/>
<feature type="domain" description="Type I restriction modification DNA specificity" evidence="5">
    <location>
        <begin position="25"/>
        <end position="168"/>
    </location>
</feature>
<name>A0A366D2H5_9GAMM</name>